<dbReference type="AlphaFoldDB" id="A0A4Q2D594"/>
<feature type="region of interest" description="Disordered" evidence="1">
    <location>
        <begin position="342"/>
        <end position="401"/>
    </location>
</feature>
<dbReference type="OrthoDB" id="16772at2759"/>
<feature type="region of interest" description="Disordered" evidence="1">
    <location>
        <begin position="165"/>
        <end position="203"/>
    </location>
</feature>
<proteinExistence type="predicted"/>
<evidence type="ECO:0000313" key="3">
    <source>
        <dbReference type="Proteomes" id="UP000290288"/>
    </source>
</evidence>
<dbReference type="EMBL" id="SDEE01000797">
    <property type="protein sequence ID" value="RXW13942.1"/>
    <property type="molecule type" value="Genomic_DNA"/>
</dbReference>
<name>A0A4Q2D594_9AGAR</name>
<feature type="region of interest" description="Disordered" evidence="1">
    <location>
        <begin position="1"/>
        <end position="101"/>
    </location>
</feature>
<dbReference type="STRING" id="2316362.A0A4Q2D594"/>
<gene>
    <name evidence="2" type="ORF">EST38_g11909</name>
</gene>
<dbReference type="Proteomes" id="UP000290288">
    <property type="component" value="Unassembled WGS sequence"/>
</dbReference>
<organism evidence="2 3">
    <name type="scientific">Candolleomyces aberdarensis</name>
    <dbReference type="NCBI Taxonomy" id="2316362"/>
    <lineage>
        <taxon>Eukaryota</taxon>
        <taxon>Fungi</taxon>
        <taxon>Dikarya</taxon>
        <taxon>Basidiomycota</taxon>
        <taxon>Agaricomycotina</taxon>
        <taxon>Agaricomycetes</taxon>
        <taxon>Agaricomycetidae</taxon>
        <taxon>Agaricales</taxon>
        <taxon>Agaricineae</taxon>
        <taxon>Psathyrellaceae</taxon>
        <taxon>Candolleomyces</taxon>
    </lineage>
</organism>
<feature type="region of interest" description="Disordered" evidence="1">
    <location>
        <begin position="139"/>
        <end position="158"/>
    </location>
</feature>
<evidence type="ECO:0000313" key="2">
    <source>
        <dbReference type="EMBL" id="RXW13942.1"/>
    </source>
</evidence>
<evidence type="ECO:0000256" key="1">
    <source>
        <dbReference type="SAM" id="MobiDB-lite"/>
    </source>
</evidence>
<feature type="compositionally biased region" description="Basic and acidic residues" evidence="1">
    <location>
        <begin position="370"/>
        <end position="392"/>
    </location>
</feature>
<keyword evidence="3" id="KW-1185">Reference proteome</keyword>
<protein>
    <submittedName>
        <fullName evidence="2">Uncharacterized protein</fullName>
    </submittedName>
</protein>
<sequence length="401" mass="41330">MLGKPADEPPAMDESTASVQGDGDKAATSSDDEDPMASSVLTVKGTAAPRPALRPIDTTGILHSQRRGASVSNPVSPLTPAPRVRTSSSARPGPSPLSGGAYRRASTLSLTSALAGVGGVVRKGVGGVVSAGAGVVGYGTSEKKTAKGPSSTSGGGLEESAFIIRSPSTPPARRPSSSSAGVTGKLPASKQHEAPAHLSPTTAPPSFTTGYTMLIYNVCYLAHTQRVVPEVKLNQAGEVLSNLWRCCCSAELGRVGHESVGWGPTPSSTFPAALSNSPLGYFGEVTSPLALAADPTSASPNMGSIGTLTMIRLPPPTPPTFPMDFGQLLQAVSGAGGAGARAKAKMRNVHTESQAAARRSEGENDDDDPWERYEEVDREDSSANRDRDKDEWDLVDGDISL</sequence>
<accession>A0A4Q2D594</accession>
<comment type="caution">
    <text evidence="2">The sequence shown here is derived from an EMBL/GenBank/DDBJ whole genome shotgun (WGS) entry which is preliminary data.</text>
</comment>
<reference evidence="2 3" key="1">
    <citation type="submission" date="2019-01" db="EMBL/GenBank/DDBJ databases">
        <title>Draft genome sequence of Psathyrella aberdarensis IHI B618.</title>
        <authorList>
            <person name="Buettner E."/>
            <person name="Kellner H."/>
        </authorList>
    </citation>
    <scope>NUCLEOTIDE SEQUENCE [LARGE SCALE GENOMIC DNA]</scope>
    <source>
        <strain evidence="2 3">IHI B618</strain>
    </source>
</reference>